<sequence>MRMVFPLQAPGALVSVLFVCAVSDGAATTKLGDVPAISGPVASLHDVNVSRNTRAAASSHNTEKHRPAASGLSAKHWHRLPNSIVNAIVGTARNRGRSTAEAALHAFLPLLRELVKSGNFLHQALVTNTTRRASKQCIHHLVDSIMALWTARPWAVKMFDAWGKPGPGLVQLYGIFRGEYLECKDVEGPAAAVGMDDLPADEDSGSEGRSLLHLLTDFTHGSIFYHDTSQTKIKDGQKEAETPMFRGKYCHFGVSTNELPGERTHIKVPPITLGLIMDVCVPDTCSAEDITSLVRTVYETATLHKDPLEIDILPAECQETGTWRMSTVLVLFVMGLVLAVQKFCTAYDIILIQRPRWKRLELREKLQASHLNPGTVQSRPEDGSTVHLLSQEFEESGEEQDGGQAREGNLPTGSTAHVLEPQPTLFQQIVQMLSIYTNGERLLNTDLDPATFTCLHGIRVISTAWVVMGDLLIFQMIVVENSADFYFREREKMFTMIIGNYLLAVNAFFVMSGVLVGASFQQISDHTSRLTWVAYVLKRYFRLAPLVMIVGALYLGLWPLLGEGPVYPRNAPDQLACESHWFFTTLLVNNYIDIADICFPWTWYIAAEFQFYLLCPIFMIPLAKGWRKTGTLAASAFILAAMVTTGVISKLKELPEMELQYELADAGIRNIADVQNYILTKPYCRMAPYIIGLLLGHSLKNSTVPRLSKILVALGWLLCLASVTTTIFGVYGSYSHHHLASVNAAAVYNSVKDVTFGLAVAWVIFACLSGNGGFVNALLSWRVFVPLSRMSYCIYLVHIPVVYLFIFNLEGAMTMSEWALVVNFCGVFAISCVLSAVLHVVVETPLLTLQTQVLAKLSPRGEAAARSR</sequence>
<accession>A0AAE0XUG7</accession>
<feature type="transmembrane region" description="Helical" evidence="2">
    <location>
        <begin position="540"/>
        <end position="561"/>
    </location>
</feature>
<feature type="transmembrane region" description="Helical" evidence="2">
    <location>
        <begin position="328"/>
        <end position="350"/>
    </location>
</feature>
<dbReference type="PANTHER" id="PTHR11161">
    <property type="entry name" value="O-ACYLTRANSFERASE"/>
    <property type="match status" value="1"/>
</dbReference>
<evidence type="ECO:0000313" key="6">
    <source>
        <dbReference type="Proteomes" id="UP001283361"/>
    </source>
</evidence>
<dbReference type="GO" id="GO:0016747">
    <property type="term" value="F:acyltransferase activity, transferring groups other than amino-acyl groups"/>
    <property type="evidence" value="ECO:0007669"/>
    <property type="project" value="InterPro"/>
</dbReference>
<dbReference type="Pfam" id="PF01757">
    <property type="entry name" value="Acyl_transf_3"/>
    <property type="match status" value="1"/>
</dbReference>
<keyword evidence="3" id="KW-0732">Signal</keyword>
<dbReference type="AlphaFoldDB" id="A0AAE0XUG7"/>
<dbReference type="InterPro" id="IPR002656">
    <property type="entry name" value="Acyl_transf_3_dom"/>
</dbReference>
<evidence type="ECO:0000256" key="3">
    <source>
        <dbReference type="SAM" id="SignalP"/>
    </source>
</evidence>
<feature type="transmembrane region" description="Helical" evidence="2">
    <location>
        <begin position="498"/>
        <end position="520"/>
    </location>
</feature>
<feature type="transmembrane region" description="Helical" evidence="2">
    <location>
        <begin position="609"/>
        <end position="626"/>
    </location>
</feature>
<feature type="signal peptide" evidence="3">
    <location>
        <begin position="1"/>
        <end position="27"/>
    </location>
</feature>
<keyword evidence="2" id="KW-0812">Transmembrane</keyword>
<feature type="region of interest" description="Disordered" evidence="1">
    <location>
        <begin position="53"/>
        <end position="72"/>
    </location>
</feature>
<feature type="transmembrane region" description="Helical" evidence="2">
    <location>
        <begin position="460"/>
        <end position="478"/>
    </location>
</feature>
<feature type="transmembrane region" description="Helical" evidence="2">
    <location>
        <begin position="710"/>
        <end position="734"/>
    </location>
</feature>
<keyword evidence="2" id="KW-1133">Transmembrane helix</keyword>
<dbReference type="InterPro" id="IPR006621">
    <property type="entry name" value="Nose-resist-to-fluoxetine_N"/>
</dbReference>
<dbReference type="InterPro" id="IPR052728">
    <property type="entry name" value="O2_lipid_transport_reg"/>
</dbReference>
<dbReference type="EMBL" id="JAWDGP010007559">
    <property type="protein sequence ID" value="KAK3713555.1"/>
    <property type="molecule type" value="Genomic_DNA"/>
</dbReference>
<dbReference type="PANTHER" id="PTHR11161:SF0">
    <property type="entry name" value="O-ACYLTRANSFERASE LIKE PROTEIN"/>
    <property type="match status" value="1"/>
</dbReference>
<evidence type="ECO:0000256" key="2">
    <source>
        <dbReference type="SAM" id="Phobius"/>
    </source>
</evidence>
<feature type="transmembrane region" description="Helical" evidence="2">
    <location>
        <begin position="821"/>
        <end position="842"/>
    </location>
</feature>
<gene>
    <name evidence="5" type="ORF">RRG08_005992</name>
</gene>
<feature type="domain" description="Nose resistant-to-fluoxetine protein N-terminal" evidence="4">
    <location>
        <begin position="134"/>
        <end position="319"/>
    </location>
</feature>
<feature type="transmembrane region" description="Helical" evidence="2">
    <location>
        <begin position="754"/>
        <end position="779"/>
    </location>
</feature>
<comment type="caution">
    <text evidence="5">The sequence shown here is derived from an EMBL/GenBank/DDBJ whole genome shotgun (WGS) entry which is preliminary data.</text>
</comment>
<feature type="compositionally biased region" description="Acidic residues" evidence="1">
    <location>
        <begin position="392"/>
        <end position="401"/>
    </location>
</feature>
<dbReference type="SMART" id="SM00703">
    <property type="entry name" value="NRF"/>
    <property type="match status" value="1"/>
</dbReference>
<protein>
    <recommendedName>
        <fullName evidence="4">Nose resistant-to-fluoxetine protein N-terminal domain-containing protein</fullName>
    </recommendedName>
</protein>
<proteinExistence type="predicted"/>
<reference evidence="5" key="1">
    <citation type="journal article" date="2023" name="G3 (Bethesda)">
        <title>A reference genome for the long-term kleptoplast-retaining sea slug Elysia crispata morphotype clarki.</title>
        <authorList>
            <person name="Eastman K.E."/>
            <person name="Pendleton A.L."/>
            <person name="Shaikh M.A."/>
            <person name="Suttiyut T."/>
            <person name="Ogas R."/>
            <person name="Tomko P."/>
            <person name="Gavelis G."/>
            <person name="Widhalm J.R."/>
            <person name="Wisecaver J.H."/>
        </authorList>
    </citation>
    <scope>NUCLEOTIDE SEQUENCE</scope>
    <source>
        <strain evidence="5">ECLA1</strain>
    </source>
</reference>
<dbReference type="Pfam" id="PF20146">
    <property type="entry name" value="NRF"/>
    <property type="match status" value="1"/>
</dbReference>
<name>A0AAE0XUG7_9GAST</name>
<keyword evidence="6" id="KW-1185">Reference proteome</keyword>
<dbReference type="Proteomes" id="UP001283361">
    <property type="component" value="Unassembled WGS sequence"/>
</dbReference>
<evidence type="ECO:0000256" key="1">
    <source>
        <dbReference type="SAM" id="MobiDB-lite"/>
    </source>
</evidence>
<feature type="transmembrane region" description="Helical" evidence="2">
    <location>
        <begin position="791"/>
        <end position="809"/>
    </location>
</feature>
<keyword evidence="2" id="KW-0472">Membrane</keyword>
<feature type="transmembrane region" description="Helical" evidence="2">
    <location>
        <begin position="632"/>
        <end position="651"/>
    </location>
</feature>
<feature type="chain" id="PRO_5042271442" description="Nose resistant-to-fluoxetine protein N-terminal domain-containing protein" evidence="3">
    <location>
        <begin position="28"/>
        <end position="868"/>
    </location>
</feature>
<evidence type="ECO:0000313" key="5">
    <source>
        <dbReference type="EMBL" id="KAK3713555.1"/>
    </source>
</evidence>
<organism evidence="5 6">
    <name type="scientific">Elysia crispata</name>
    <name type="common">lettuce slug</name>
    <dbReference type="NCBI Taxonomy" id="231223"/>
    <lineage>
        <taxon>Eukaryota</taxon>
        <taxon>Metazoa</taxon>
        <taxon>Spiralia</taxon>
        <taxon>Lophotrochozoa</taxon>
        <taxon>Mollusca</taxon>
        <taxon>Gastropoda</taxon>
        <taxon>Heterobranchia</taxon>
        <taxon>Euthyneura</taxon>
        <taxon>Panpulmonata</taxon>
        <taxon>Sacoglossa</taxon>
        <taxon>Placobranchoidea</taxon>
        <taxon>Plakobranchidae</taxon>
        <taxon>Elysia</taxon>
    </lineage>
</organism>
<evidence type="ECO:0000259" key="4">
    <source>
        <dbReference type="SMART" id="SM00703"/>
    </source>
</evidence>
<feature type="region of interest" description="Disordered" evidence="1">
    <location>
        <begin position="392"/>
        <end position="413"/>
    </location>
</feature>